<keyword evidence="1" id="KW-1133">Transmembrane helix</keyword>
<dbReference type="Gene3D" id="2.60.40.10">
    <property type="entry name" value="Immunoglobulins"/>
    <property type="match status" value="1"/>
</dbReference>
<feature type="transmembrane region" description="Helical" evidence="1">
    <location>
        <begin position="38"/>
        <end position="56"/>
    </location>
</feature>
<evidence type="ECO:0000313" key="2">
    <source>
        <dbReference type="EMBL" id="PIP56154.1"/>
    </source>
</evidence>
<comment type="caution">
    <text evidence="2">The sequence shown here is derived from an EMBL/GenBank/DDBJ whole genome shotgun (WGS) entry which is preliminary data.</text>
</comment>
<organism evidence="2 3">
    <name type="scientific">candidate division WWE3 bacterium CG22_combo_CG10-13_8_21_14_all_39_12</name>
    <dbReference type="NCBI Taxonomy" id="1975094"/>
    <lineage>
        <taxon>Bacteria</taxon>
        <taxon>Katanobacteria</taxon>
    </lineage>
</organism>
<protein>
    <recommendedName>
        <fullName evidence="4">Bacterial Ig-like domain-containing protein</fullName>
    </recommendedName>
</protein>
<keyword evidence="1" id="KW-0472">Membrane</keyword>
<dbReference type="Proteomes" id="UP000228495">
    <property type="component" value="Unassembled WGS sequence"/>
</dbReference>
<dbReference type="Pfam" id="PF09136">
    <property type="entry name" value="Glucodextran_B"/>
    <property type="match status" value="1"/>
</dbReference>
<reference evidence="2 3" key="1">
    <citation type="submission" date="2017-09" db="EMBL/GenBank/DDBJ databases">
        <title>Depth-based differentiation of microbial function through sediment-hosted aquifers and enrichment of novel symbionts in the deep terrestrial subsurface.</title>
        <authorList>
            <person name="Probst A.J."/>
            <person name="Ladd B."/>
            <person name="Jarett J.K."/>
            <person name="Geller-Mcgrath D.E."/>
            <person name="Sieber C.M."/>
            <person name="Emerson J.B."/>
            <person name="Anantharaman K."/>
            <person name="Thomas B.C."/>
            <person name="Malmstrom R."/>
            <person name="Stieglmeier M."/>
            <person name="Klingl A."/>
            <person name="Woyke T."/>
            <person name="Ryan C.M."/>
            <person name="Banfield J.F."/>
        </authorList>
    </citation>
    <scope>NUCLEOTIDE SEQUENCE [LARGE SCALE GENOMIC DNA]</scope>
    <source>
        <strain evidence="2">CG22_combo_CG10-13_8_21_14_all_39_12</strain>
    </source>
</reference>
<name>A0A2H0BEW3_UNCKA</name>
<evidence type="ECO:0000256" key="1">
    <source>
        <dbReference type="SAM" id="Phobius"/>
    </source>
</evidence>
<dbReference type="AlphaFoldDB" id="A0A2H0BEW3"/>
<proteinExistence type="predicted"/>
<dbReference type="EMBL" id="PCSU01000077">
    <property type="protein sequence ID" value="PIP56154.1"/>
    <property type="molecule type" value="Genomic_DNA"/>
</dbReference>
<accession>A0A2H0BEW3</accession>
<evidence type="ECO:0008006" key="4">
    <source>
        <dbReference type="Google" id="ProtNLM"/>
    </source>
</evidence>
<dbReference type="InterPro" id="IPR013783">
    <property type="entry name" value="Ig-like_fold"/>
</dbReference>
<evidence type="ECO:0000313" key="3">
    <source>
        <dbReference type="Proteomes" id="UP000228495"/>
    </source>
</evidence>
<gene>
    <name evidence="2" type="ORF">COX05_04450</name>
</gene>
<sequence length="267" mass="29340">MATNRQFRRRQTNNVRTSYTYKPGDAIRDDEKAVYRNLIVVFIIVIGLSGILYLWGIDIVVKLSDFWRDILPSQNIAVIDNTDSTLELSAPRLDPLPLYVNEPTIDIKGWAQPGLDVEIFINDISKASVLVDKNGRFEYTANDLSGGENIVYAVAVKGDTRSPDSNTASVTNDTTKPIIQIDSYDATTEPPYTALIVGSVTEKSTITINDQRVILQADNTFNHSQTLVPGENTITVKAIDLAGNEAKQDLTITIDAVEATPQAEPAP</sequence>
<keyword evidence="1" id="KW-0812">Transmembrane</keyword>